<sequence length="404" mass="46199">MCTYFFLSRPQFLKGLTCCSTQSFRLCCWKATSQIEHYHCLRSNSQLNKRQCQLIDLSQRYFSNKVPKNETKKELDIKRESPYAGLSAAEKVKEAGKDASYIAIIIAGIGVIGVVFYTVGKELFSSQSPAGVYSKALKKCQNNIEENQSQDMGLQGVGRRKQHVSSQEFMENGVKHMRVVFKIEGPYRKGTVHVEVFQDDSKKYQFKHVIYKWLETIDNGKSIDVIFMDYLKAFDTGPHKRLMNKLRAHGTEYSALKWVDCFLSDRIQHVSINNKTSSWSKVTSSVVFYTVGKELFSSQSPAGVYSKALKKCQNNIEVLDTLGEPITGHGTSGSRRRKQHVSSQEFMENGVKHMRVVFKIEGPYRKGTVHVEVFQDDSKKYQFKHVICELQGYPSRTIVIENNR</sequence>
<dbReference type="InterPro" id="IPR013261">
    <property type="entry name" value="Tim21"/>
</dbReference>
<dbReference type="PANTHER" id="PTHR13032:SF6">
    <property type="entry name" value="MITOCHONDRIAL IMPORT INNER MEMBRANE TRANSLOCASE SUBUNIT TIM21"/>
    <property type="match status" value="1"/>
</dbReference>
<dbReference type="Proteomes" id="UP000507470">
    <property type="component" value="Unassembled WGS sequence"/>
</dbReference>
<proteinExistence type="inferred from homology"/>
<evidence type="ECO:0000256" key="7">
    <source>
        <dbReference type="ARBA" id="ARBA00023128"/>
    </source>
</evidence>
<dbReference type="EMBL" id="CACVKT020007640">
    <property type="protein sequence ID" value="CAC5409145.1"/>
    <property type="molecule type" value="Genomic_DNA"/>
</dbReference>
<keyword evidence="3 10" id="KW-0812">Transmembrane</keyword>
<keyword evidence="7" id="KW-0496">Mitochondrion</keyword>
<comment type="similarity">
    <text evidence="2">Belongs to the TIM21 family.</text>
</comment>
<name>A0A6J8DMH9_MYTCO</name>
<protein>
    <recommendedName>
        <fullName evidence="9">TIM21-like protein, mitochondrial</fullName>
    </recommendedName>
</protein>
<gene>
    <name evidence="11" type="ORF">MCOR_42472</name>
</gene>
<evidence type="ECO:0000256" key="5">
    <source>
        <dbReference type="ARBA" id="ARBA00022946"/>
    </source>
</evidence>
<feature type="transmembrane region" description="Helical" evidence="10">
    <location>
        <begin position="101"/>
        <end position="119"/>
    </location>
</feature>
<evidence type="ECO:0000256" key="3">
    <source>
        <dbReference type="ARBA" id="ARBA00022692"/>
    </source>
</evidence>
<reference evidence="11 12" key="1">
    <citation type="submission" date="2020-06" db="EMBL/GenBank/DDBJ databases">
        <authorList>
            <person name="Li R."/>
            <person name="Bekaert M."/>
        </authorList>
    </citation>
    <scope>NUCLEOTIDE SEQUENCE [LARGE SCALE GENOMIC DNA]</scope>
    <source>
        <strain evidence="12">wild</strain>
    </source>
</reference>
<dbReference type="PANTHER" id="PTHR13032">
    <property type="entry name" value="MITOCHONDRIAL IMPORT INNER MEMBRANE TRANSLOCASE SUBUNIT TIM21"/>
    <property type="match status" value="1"/>
</dbReference>
<evidence type="ECO:0000313" key="12">
    <source>
        <dbReference type="Proteomes" id="UP000507470"/>
    </source>
</evidence>
<keyword evidence="8 10" id="KW-0472">Membrane</keyword>
<dbReference type="Pfam" id="PF08294">
    <property type="entry name" value="TIM21"/>
    <property type="match status" value="2"/>
</dbReference>
<keyword evidence="12" id="KW-1185">Reference proteome</keyword>
<evidence type="ECO:0000256" key="9">
    <source>
        <dbReference type="ARBA" id="ARBA00031620"/>
    </source>
</evidence>
<organism evidence="11 12">
    <name type="scientific">Mytilus coruscus</name>
    <name type="common">Sea mussel</name>
    <dbReference type="NCBI Taxonomy" id="42192"/>
    <lineage>
        <taxon>Eukaryota</taxon>
        <taxon>Metazoa</taxon>
        <taxon>Spiralia</taxon>
        <taxon>Lophotrochozoa</taxon>
        <taxon>Mollusca</taxon>
        <taxon>Bivalvia</taxon>
        <taxon>Autobranchia</taxon>
        <taxon>Pteriomorphia</taxon>
        <taxon>Mytilida</taxon>
        <taxon>Mytiloidea</taxon>
        <taxon>Mytilidae</taxon>
        <taxon>Mytilinae</taxon>
        <taxon>Mytilus</taxon>
    </lineage>
</organism>
<comment type="subcellular location">
    <subcellularLocation>
        <location evidence="1">Mitochondrion inner membrane</location>
        <topology evidence="1">Single-pass membrane protein</topology>
    </subcellularLocation>
</comment>
<keyword evidence="4" id="KW-0999">Mitochondrion inner membrane</keyword>
<evidence type="ECO:0000313" key="11">
    <source>
        <dbReference type="EMBL" id="CAC5409145.1"/>
    </source>
</evidence>
<dbReference type="OrthoDB" id="436405at2759"/>
<accession>A0A6J8DMH9</accession>
<evidence type="ECO:0000256" key="10">
    <source>
        <dbReference type="SAM" id="Phobius"/>
    </source>
</evidence>
<evidence type="ECO:0000256" key="2">
    <source>
        <dbReference type="ARBA" id="ARBA00010867"/>
    </source>
</evidence>
<dbReference type="FunFam" id="3.10.450.320:FF:000002">
    <property type="entry name" value="Mitochondrial import inner membrane translocase subunit tim21"/>
    <property type="match status" value="1"/>
</dbReference>
<keyword evidence="5" id="KW-0809">Transit peptide</keyword>
<dbReference type="GO" id="GO:0005744">
    <property type="term" value="C:TIM23 mitochondrial import inner membrane translocase complex"/>
    <property type="evidence" value="ECO:0007669"/>
    <property type="project" value="InterPro"/>
</dbReference>
<dbReference type="InterPro" id="IPR038552">
    <property type="entry name" value="Tim21_IMS_sf"/>
</dbReference>
<evidence type="ECO:0000256" key="8">
    <source>
        <dbReference type="ARBA" id="ARBA00023136"/>
    </source>
</evidence>
<dbReference type="AlphaFoldDB" id="A0A6J8DMH9"/>
<evidence type="ECO:0000256" key="6">
    <source>
        <dbReference type="ARBA" id="ARBA00022989"/>
    </source>
</evidence>
<dbReference type="GO" id="GO:0030150">
    <property type="term" value="P:protein import into mitochondrial matrix"/>
    <property type="evidence" value="ECO:0007669"/>
    <property type="project" value="InterPro"/>
</dbReference>
<dbReference type="Gene3D" id="3.10.450.320">
    <property type="entry name" value="Mitochondrial import inner membrane translocase subunit Tim21"/>
    <property type="match status" value="2"/>
</dbReference>
<evidence type="ECO:0000256" key="1">
    <source>
        <dbReference type="ARBA" id="ARBA00004434"/>
    </source>
</evidence>
<keyword evidence="6 10" id="KW-1133">Transmembrane helix</keyword>
<evidence type="ECO:0000256" key="4">
    <source>
        <dbReference type="ARBA" id="ARBA00022792"/>
    </source>
</evidence>